<organism evidence="1 2">
    <name type="scientific">Panagrolaimus sp. ES5</name>
    <dbReference type="NCBI Taxonomy" id="591445"/>
    <lineage>
        <taxon>Eukaryota</taxon>
        <taxon>Metazoa</taxon>
        <taxon>Ecdysozoa</taxon>
        <taxon>Nematoda</taxon>
        <taxon>Chromadorea</taxon>
        <taxon>Rhabditida</taxon>
        <taxon>Tylenchina</taxon>
        <taxon>Panagrolaimomorpha</taxon>
        <taxon>Panagrolaimoidea</taxon>
        <taxon>Panagrolaimidae</taxon>
        <taxon>Panagrolaimus</taxon>
    </lineage>
</organism>
<reference evidence="2" key="1">
    <citation type="submission" date="2022-11" db="UniProtKB">
        <authorList>
            <consortium name="WormBaseParasite"/>
        </authorList>
    </citation>
    <scope>IDENTIFICATION</scope>
</reference>
<evidence type="ECO:0000313" key="2">
    <source>
        <dbReference type="WBParaSite" id="ES5_v2.g11723.t1"/>
    </source>
</evidence>
<accession>A0AC34F3S8</accession>
<evidence type="ECO:0000313" key="1">
    <source>
        <dbReference type="Proteomes" id="UP000887579"/>
    </source>
</evidence>
<dbReference type="WBParaSite" id="ES5_v2.g11723.t1">
    <property type="protein sequence ID" value="ES5_v2.g11723.t1"/>
    <property type="gene ID" value="ES5_v2.g11723"/>
</dbReference>
<sequence length="235" mass="26784">MLLHPAMIEGHSVSNDDVQFVDVTKDNIKIVKELNDRIFDIIYQPPFYKHILHHGKRNYNKLLKYGSMDIGVVLCKHYYLDENLEEDMRLPDGFCGLSQENKNGSNTVSPNPESQTTKEAAGDVGTSVVRDAMLYISAFGLIPMFRSQGIGKLMIKHVLKVAEDTPGVKYIGLHVHSPNKEAIKFYKKNGFVAAHLFENYYLRLEPRSAYFLVHFPKALNSTKEKSHNEESEPQK</sequence>
<protein>
    <submittedName>
        <fullName evidence="2">N-acetyltransferase domain-containing protein</fullName>
    </submittedName>
</protein>
<proteinExistence type="predicted"/>
<name>A0AC34F3S8_9BILA</name>
<dbReference type="Proteomes" id="UP000887579">
    <property type="component" value="Unplaced"/>
</dbReference>